<keyword evidence="3" id="KW-1185">Reference proteome</keyword>
<comment type="caution">
    <text evidence="2">The sequence shown here is derived from an EMBL/GenBank/DDBJ whole genome shotgun (WGS) entry which is preliminary data.</text>
</comment>
<dbReference type="EMBL" id="LSRX01001346">
    <property type="protein sequence ID" value="OLP80778.1"/>
    <property type="molecule type" value="Genomic_DNA"/>
</dbReference>
<evidence type="ECO:0000313" key="3">
    <source>
        <dbReference type="Proteomes" id="UP000186817"/>
    </source>
</evidence>
<dbReference type="InterPro" id="IPR011050">
    <property type="entry name" value="Pectin_lyase_fold/virulence"/>
</dbReference>
<evidence type="ECO:0000313" key="2">
    <source>
        <dbReference type="EMBL" id="OLP80778.1"/>
    </source>
</evidence>
<gene>
    <name evidence="2" type="ORF">AK812_SmicGene38762</name>
</gene>
<feature type="region of interest" description="Disordered" evidence="1">
    <location>
        <begin position="272"/>
        <end position="294"/>
    </location>
</feature>
<name>A0A1Q9CCY0_SYMMI</name>
<organism evidence="2 3">
    <name type="scientific">Symbiodinium microadriaticum</name>
    <name type="common">Dinoflagellate</name>
    <name type="synonym">Zooxanthella microadriatica</name>
    <dbReference type="NCBI Taxonomy" id="2951"/>
    <lineage>
        <taxon>Eukaryota</taxon>
        <taxon>Sar</taxon>
        <taxon>Alveolata</taxon>
        <taxon>Dinophyceae</taxon>
        <taxon>Suessiales</taxon>
        <taxon>Symbiodiniaceae</taxon>
        <taxon>Symbiodinium</taxon>
    </lineage>
</organism>
<protein>
    <submittedName>
        <fullName evidence="2">Uncharacterized protein</fullName>
    </submittedName>
</protein>
<sequence>MSALVAGLEVMDFAAEACSEEARGRLEWGKGNVEERGGEGRIHAVVDDRGHVQSSFALQLMRFNRFMGEHYPHPAERSADRFFEDWFPVTIMLCRLARVRRNLVPQHWLRRLLDLYRVATVDYANVMVLRDHMLSDARYFPRKFFAGDLELSLFRSSCSGCLLDLIEKGRFGLSRAWAREVLQAVIIGQRSGMPDSRRILVLVSIDYLQNTVPPIRVPLPIEEALTDSCTYPRCPQHLLDSTAKLRGVPSSLQVQLWKVSLRLLLGLKADSTQSAEETPTPPGHVSERVPAGTGKKDLNFDATMTAIQAQLVQREMARRIRELEEFFRFLELEGCAAQTPSCNACQLQKVADALGPCVKKPGSMEKGLDTLLWDGQSEAGAQIDWIVLGDLLGSVEKGDGGGMGWTCTHPEGLFVAFSDSAMCKGSKGLWIVGRAVRTPREDIQQLLETEVAPADVFSTGEASFAAGAVLLEGESVIDEALILSSSCTWHGHPGLQVTLKEPLTFQGNLVLMGEIHIIGEQERDGPCISGCMKSRDAPSAKAYPRGKGGALFIEQDFITDNSDVKFESCTAKQGGGLYAKGGYQQDAGSSVLFQNCSADDGDDGYGGGAFVENSFTQGPNSSAIFRSCRAKRSGGGLYSENGGYEQEAGSSVLFEHCSADDGGGGGAHLWRNFTQGPNSSAIFRSCRAGYRGVGGGASVGNSLTQGPNSSAIFRGCRAGQVGGGLYAKGGYQQEAGSSVLFEHCSAQSALAVENVDAHQSALAVEDKMSFAVLGCPRDGKPGDGGGASVENSFTQGPNGTAVFRGCRARRVRHLQSVQAYPGGGLYAKGGYQQEAGSSVLFEHCSANGTPAVEDVDEWPHFERHGNGGGARVGQNFTQGPNSSAIFRSCKTGHHGAWAAAFLFLLLVGGGLLAIAGYQQEAGSSVLFEHCSAKGWGGGARVGQNFTQGPNSSAIFRSCKAGQGGGLLAIAGYQQEAGSSVLFEHCSAKGEGGGARVENFTQGPNSSAVFRSCRAGRDGFPFAAIKLADWLCRLLTGHILVAFFYEATVFDNSLAAIHLADCASKDGEGASLAFTQLASQGTQGKGPDVAPQASRIEFALPQAMVTQEHEIFRVVSALRAFGVVEAPQRGMEAGSEVSFGLATAAMPSSEGMDTDLGGPSDLGLSARARPVADAGPFSAMETVCGLRDAPSRFMDASVVSGGGDIASSSRPSRWRRRSGVETSRPSKSLRRDSLADVPWALPATGTTPEALQRPQLTQIVDSSEPAHPDLGSPSWEAAWLQLLQFATEHGPALVGEVIRDPQQDTVLPLQDQTPEDRSELLAAAEDTWLAMLAALELQEQGTVHTLCVRMQDLLNRLRMCPSAVSGVRQGVILLAQVTLGNLLDPYSYAPTTAQEWLLPTPIAEHGSLARGHIATQPVAAQAMRILLSRRCPALLQIPENGSPTNFEMVNPDHVGRSADLAARFWFRLICDPFKVEEDEAPATLEVGEVLGIVDLRPSDGGVHVIQDPALVTVIADTGREYLCLDVPRVHFGSALLSAVQLLCPERCFRITENVRTPVRHGDVIRLFDEPTASCRAPQFYVPRFTYPPSLEPGTQLVYIASVDMGLIRLKVPLGVGAHALERALIVWLGRQRCLGVRLRKLDLDVSVPVYCLPRRGRSTLAVGLLDLADPIMDTIVHVVDADESVELDCEILREPWRPASLFWNDILARGPVCVACWHSAPVDSAGGSRFRMVALGLDVCRALGRVAAASPQRGP</sequence>
<dbReference type="OrthoDB" id="411143at2759"/>
<evidence type="ECO:0000256" key="1">
    <source>
        <dbReference type="SAM" id="MobiDB-lite"/>
    </source>
</evidence>
<proteinExistence type="predicted"/>
<dbReference type="SUPFAM" id="SSF51126">
    <property type="entry name" value="Pectin lyase-like"/>
    <property type="match status" value="1"/>
</dbReference>
<dbReference type="Proteomes" id="UP000186817">
    <property type="component" value="Unassembled WGS sequence"/>
</dbReference>
<accession>A0A1Q9CCY0</accession>
<feature type="region of interest" description="Disordered" evidence="1">
    <location>
        <begin position="1199"/>
        <end position="1231"/>
    </location>
</feature>
<reference evidence="2 3" key="1">
    <citation type="submission" date="2016-02" db="EMBL/GenBank/DDBJ databases">
        <title>Genome analysis of coral dinoflagellate symbionts highlights evolutionary adaptations to a symbiotic lifestyle.</title>
        <authorList>
            <person name="Aranda M."/>
            <person name="Li Y."/>
            <person name="Liew Y.J."/>
            <person name="Baumgarten S."/>
            <person name="Simakov O."/>
            <person name="Wilson M."/>
            <person name="Piel J."/>
            <person name="Ashoor H."/>
            <person name="Bougouffa S."/>
            <person name="Bajic V.B."/>
            <person name="Ryu T."/>
            <person name="Ravasi T."/>
            <person name="Bayer T."/>
            <person name="Micklem G."/>
            <person name="Kim H."/>
            <person name="Bhak J."/>
            <person name="Lajeunesse T.C."/>
            <person name="Voolstra C.R."/>
        </authorList>
    </citation>
    <scope>NUCLEOTIDE SEQUENCE [LARGE SCALE GENOMIC DNA]</scope>
    <source>
        <strain evidence="2 3">CCMP2467</strain>
    </source>
</reference>